<dbReference type="InterPro" id="IPR001920">
    <property type="entry name" value="Asp/Glu_race"/>
</dbReference>
<dbReference type="PANTHER" id="PTHR21198">
    <property type="entry name" value="GLUTAMATE RACEMASE"/>
    <property type="match status" value="1"/>
</dbReference>
<dbReference type="InterPro" id="IPR004380">
    <property type="entry name" value="Asp_race"/>
</dbReference>
<dbReference type="InterPro" id="IPR015942">
    <property type="entry name" value="Asp/Glu/hydantoin_racemase"/>
</dbReference>
<keyword evidence="2" id="KW-0413">Isomerase</keyword>
<dbReference type="RefSeq" id="WP_056982604.1">
    <property type="nucleotide sequence ID" value="NZ_BKAM01000001.1"/>
</dbReference>
<accession>A0A512PIW9</accession>
<gene>
    <name evidence="3" type="primary">racX</name>
    <name evidence="3" type="ORF">LRA02_00050</name>
</gene>
<dbReference type="STRING" id="1423795.FD12_GL000213"/>
<reference evidence="3 4" key="1">
    <citation type="submission" date="2019-07" db="EMBL/GenBank/DDBJ databases">
        <title>Whole genome shotgun sequence of Lactobacillus rapi NBRC 109618.</title>
        <authorList>
            <person name="Hosoyama A."/>
            <person name="Uohara A."/>
            <person name="Ohji S."/>
            <person name="Ichikawa N."/>
        </authorList>
    </citation>
    <scope>NUCLEOTIDE SEQUENCE [LARGE SCALE GENOMIC DNA]</scope>
    <source>
        <strain evidence="3 4">NBRC 109618</strain>
    </source>
</reference>
<dbReference type="Pfam" id="PF01177">
    <property type="entry name" value="Asp_Glu_race"/>
    <property type="match status" value="1"/>
</dbReference>
<evidence type="ECO:0000256" key="1">
    <source>
        <dbReference type="ARBA" id="ARBA00007847"/>
    </source>
</evidence>
<dbReference type="EMBL" id="BKAM01000001">
    <property type="protein sequence ID" value="GEP71137.1"/>
    <property type="molecule type" value="Genomic_DNA"/>
</dbReference>
<name>A0A512PIW9_9LACO</name>
<dbReference type="PROSITE" id="PS00923">
    <property type="entry name" value="ASP_GLU_RACEMASE_1"/>
    <property type="match status" value="1"/>
</dbReference>
<comment type="similarity">
    <text evidence="1">Belongs to the aspartate/glutamate racemases family.</text>
</comment>
<dbReference type="OrthoDB" id="9803739at2"/>
<protein>
    <submittedName>
        <fullName evidence="3">Aspartate racemase</fullName>
    </submittedName>
</protein>
<evidence type="ECO:0000256" key="2">
    <source>
        <dbReference type="ARBA" id="ARBA00023235"/>
    </source>
</evidence>
<dbReference type="Proteomes" id="UP000321569">
    <property type="component" value="Unassembled WGS sequence"/>
</dbReference>
<sequence>MDNFFTIIGGMGTEATETFIHLLNEQTPATKDQDYLNYILVNHATIPDRTDYIMDHKKPNPFLPLAADIKQQSQLQPAFFAIPCNTAHYFYDELQALTTIPILNMPHETIKKIKTMVPNARKVGLIATNGTLHDGIYDKEIIDAGYELFKPTAEVADQTMELIYDDVKQKNYVDAKLYHDILAKMVDQFHCDIVVLGCTELSVAQQRAGDHGYPVIDSQDVLAKRSIELIQQLKKQKK</sequence>
<dbReference type="AlphaFoldDB" id="A0A512PIW9"/>
<proteinExistence type="inferred from homology"/>
<dbReference type="InterPro" id="IPR018187">
    <property type="entry name" value="Asp/Glu_racemase_AS_1"/>
</dbReference>
<evidence type="ECO:0000313" key="4">
    <source>
        <dbReference type="Proteomes" id="UP000321569"/>
    </source>
</evidence>
<comment type="caution">
    <text evidence="3">The sequence shown here is derived from an EMBL/GenBank/DDBJ whole genome shotgun (WGS) entry which is preliminary data.</text>
</comment>
<dbReference type="Gene3D" id="3.40.50.1860">
    <property type="match status" value="2"/>
</dbReference>
<dbReference type="NCBIfam" id="TIGR00035">
    <property type="entry name" value="asp_race"/>
    <property type="match status" value="1"/>
</dbReference>
<dbReference type="SUPFAM" id="SSF53681">
    <property type="entry name" value="Aspartate/glutamate racemase"/>
    <property type="match status" value="2"/>
</dbReference>
<evidence type="ECO:0000313" key="3">
    <source>
        <dbReference type="EMBL" id="GEP71137.1"/>
    </source>
</evidence>
<dbReference type="PANTHER" id="PTHR21198:SF7">
    <property type="entry name" value="ASPARTATE-GLUTAMATE RACEMASE FAMILY"/>
    <property type="match status" value="1"/>
</dbReference>
<organism evidence="3 4">
    <name type="scientific">Lentilactobacillus rapi</name>
    <dbReference type="NCBI Taxonomy" id="481723"/>
    <lineage>
        <taxon>Bacteria</taxon>
        <taxon>Bacillati</taxon>
        <taxon>Bacillota</taxon>
        <taxon>Bacilli</taxon>
        <taxon>Lactobacillales</taxon>
        <taxon>Lactobacillaceae</taxon>
        <taxon>Lentilactobacillus</taxon>
    </lineage>
</organism>
<dbReference type="GO" id="GO:0047661">
    <property type="term" value="F:amino-acid racemase activity"/>
    <property type="evidence" value="ECO:0007669"/>
    <property type="project" value="InterPro"/>
</dbReference>